<dbReference type="GO" id="GO:0005634">
    <property type="term" value="C:nucleus"/>
    <property type="evidence" value="ECO:0007669"/>
    <property type="project" value="UniProtKB-SubCell"/>
</dbReference>
<dbReference type="AlphaFoldDB" id="A0AA39XCC7"/>
<sequence>MALETLNLEHIPSTHRVYAAFFRDVTNSDFLHAQLLARNPDFDYAFIEASSVISRRHLQSAIFNALVTILDGTLLSATPHSEVVLSMSPNNNIADAYRRWGIAPGKTKDLIVVKPAAHTPEAMWAHLSESIKGTPVPLSDEEISKATDWQKMRKYYSLNSVQMLSKIESEEKKRQEMERLAIMKMALRGL</sequence>
<evidence type="ECO:0000256" key="7">
    <source>
        <dbReference type="ARBA" id="ARBA00025043"/>
    </source>
</evidence>
<comment type="function">
    <text evidence="7">Component of the EKC/KEOPS complex that is required for the formation of a threonylcarbamoyl group on adenosine at position 37 (t(6)A37) in tRNAs that read codons beginning with adenine. The complex is probably involved in the transfer of the threonylcarbamoyl moiety of threonylcarbamoyl-AMP (TC-AMP) to the N6 group of A37. CGI121 acts as an allosteric effector that regulates the t(6)A activity of the complex. The EKC/KEOPS complex also promotes both telomere uncapping and telomere elongation. The complex is required for efficient recruitment of transcriptional coactivators. CGI121 is not required for tRNA modification.</text>
</comment>
<dbReference type="EMBL" id="JAULSU010000001">
    <property type="protein sequence ID" value="KAK0631321.1"/>
    <property type="molecule type" value="Genomic_DNA"/>
</dbReference>
<evidence type="ECO:0000256" key="6">
    <source>
        <dbReference type="ARBA" id="ARBA00023242"/>
    </source>
</evidence>
<dbReference type="GO" id="GO:0005829">
    <property type="term" value="C:cytosol"/>
    <property type="evidence" value="ECO:0007669"/>
    <property type="project" value="TreeGrafter"/>
</dbReference>
<name>A0AA39XCC7_9PEZI</name>
<evidence type="ECO:0000256" key="4">
    <source>
        <dbReference type="ARBA" id="ARBA00016009"/>
    </source>
</evidence>
<evidence type="ECO:0000256" key="2">
    <source>
        <dbReference type="ARBA" id="ARBA00005546"/>
    </source>
</evidence>
<keyword evidence="9" id="KW-0808">Transferase</keyword>
<keyword evidence="10" id="KW-1185">Reference proteome</keyword>
<dbReference type="NCBIfam" id="NF011465">
    <property type="entry name" value="PRK14886.1-1"/>
    <property type="match status" value="1"/>
</dbReference>
<evidence type="ECO:0000256" key="8">
    <source>
        <dbReference type="RuleBase" id="RU004398"/>
    </source>
</evidence>
<evidence type="ECO:0000256" key="3">
    <source>
        <dbReference type="ARBA" id="ARBA00015316"/>
    </source>
</evidence>
<dbReference type="PANTHER" id="PTHR15840:SF10">
    <property type="entry name" value="EKC_KEOPS COMPLEX SUBUNIT TPRKB"/>
    <property type="match status" value="1"/>
</dbReference>
<comment type="subcellular location">
    <subcellularLocation>
        <location evidence="1">Nucleus</location>
    </subcellularLocation>
</comment>
<dbReference type="Proteomes" id="UP001175000">
    <property type="component" value="Unassembled WGS sequence"/>
</dbReference>
<dbReference type="SUPFAM" id="SSF143870">
    <property type="entry name" value="PF0523-like"/>
    <property type="match status" value="1"/>
</dbReference>
<dbReference type="GO" id="GO:0002949">
    <property type="term" value="P:tRNA threonylcarbamoyladenosine modification"/>
    <property type="evidence" value="ECO:0007669"/>
    <property type="project" value="TreeGrafter"/>
</dbReference>
<gene>
    <name evidence="9" type="ORF">B0T14DRAFT_418141</name>
</gene>
<organism evidence="9 10">
    <name type="scientific">Immersiella caudata</name>
    <dbReference type="NCBI Taxonomy" id="314043"/>
    <lineage>
        <taxon>Eukaryota</taxon>
        <taxon>Fungi</taxon>
        <taxon>Dikarya</taxon>
        <taxon>Ascomycota</taxon>
        <taxon>Pezizomycotina</taxon>
        <taxon>Sordariomycetes</taxon>
        <taxon>Sordariomycetidae</taxon>
        <taxon>Sordariales</taxon>
        <taxon>Lasiosphaeriaceae</taxon>
        <taxon>Immersiella</taxon>
    </lineage>
</organism>
<evidence type="ECO:0000256" key="1">
    <source>
        <dbReference type="ARBA" id="ARBA00004123"/>
    </source>
</evidence>
<evidence type="ECO:0000256" key="5">
    <source>
        <dbReference type="ARBA" id="ARBA00022694"/>
    </source>
</evidence>
<comment type="similarity">
    <text evidence="2 8">Belongs to the CGI121/TPRKB family.</text>
</comment>
<dbReference type="Gene3D" id="3.30.2380.10">
    <property type="entry name" value="CGI121/TPRKB"/>
    <property type="match status" value="1"/>
</dbReference>
<proteinExistence type="inferred from homology"/>
<dbReference type="GO" id="GO:0016301">
    <property type="term" value="F:kinase activity"/>
    <property type="evidence" value="ECO:0007669"/>
    <property type="project" value="UniProtKB-KW"/>
</dbReference>
<protein>
    <recommendedName>
        <fullName evidence="4">EKC/KEOPS complex subunit CGI121</fullName>
    </recommendedName>
    <alternativeName>
        <fullName evidence="3">EKC/KEOPS complex subunit cgi121</fullName>
    </alternativeName>
</protein>
<dbReference type="PANTHER" id="PTHR15840">
    <property type="entry name" value="CGI-121 FAMILY MEMBER"/>
    <property type="match status" value="1"/>
</dbReference>
<dbReference type="Pfam" id="PF08617">
    <property type="entry name" value="CGI-121"/>
    <property type="match status" value="1"/>
</dbReference>
<reference evidence="9" key="1">
    <citation type="submission" date="2023-06" db="EMBL/GenBank/DDBJ databases">
        <title>Genome-scale phylogeny and comparative genomics of the fungal order Sordariales.</title>
        <authorList>
            <consortium name="Lawrence Berkeley National Laboratory"/>
            <person name="Hensen N."/>
            <person name="Bonometti L."/>
            <person name="Westerberg I."/>
            <person name="Brannstrom I.O."/>
            <person name="Guillou S."/>
            <person name="Cros-Aarteil S."/>
            <person name="Calhoun S."/>
            <person name="Haridas S."/>
            <person name="Kuo A."/>
            <person name="Mondo S."/>
            <person name="Pangilinan J."/>
            <person name="Riley R."/>
            <person name="Labutti K."/>
            <person name="Andreopoulos B."/>
            <person name="Lipzen A."/>
            <person name="Chen C."/>
            <person name="Yanf M."/>
            <person name="Daum C."/>
            <person name="Ng V."/>
            <person name="Clum A."/>
            <person name="Steindorff A."/>
            <person name="Ohm R."/>
            <person name="Martin F."/>
            <person name="Silar P."/>
            <person name="Natvig D."/>
            <person name="Lalanne C."/>
            <person name="Gautier V."/>
            <person name="Ament-Velasquez S.L."/>
            <person name="Kruys A."/>
            <person name="Hutchinson M.I."/>
            <person name="Powell A.J."/>
            <person name="Barry K."/>
            <person name="Miller A.N."/>
            <person name="Grigoriev I.V."/>
            <person name="Debuchy R."/>
            <person name="Gladieux P."/>
            <person name="Thoren M.H."/>
            <person name="Johannesson H."/>
        </authorList>
    </citation>
    <scope>NUCLEOTIDE SEQUENCE</scope>
    <source>
        <strain evidence="9">CBS 606.72</strain>
    </source>
</reference>
<evidence type="ECO:0000313" key="9">
    <source>
        <dbReference type="EMBL" id="KAK0631321.1"/>
    </source>
</evidence>
<dbReference type="GO" id="GO:0000408">
    <property type="term" value="C:EKC/KEOPS complex"/>
    <property type="evidence" value="ECO:0007669"/>
    <property type="project" value="TreeGrafter"/>
</dbReference>
<dbReference type="InterPro" id="IPR036504">
    <property type="entry name" value="CGI121/TPRKB_sf"/>
</dbReference>
<comment type="caution">
    <text evidence="9">The sequence shown here is derived from an EMBL/GenBank/DDBJ whole genome shotgun (WGS) entry which is preliminary data.</text>
</comment>
<evidence type="ECO:0000313" key="10">
    <source>
        <dbReference type="Proteomes" id="UP001175000"/>
    </source>
</evidence>
<dbReference type="InterPro" id="IPR013926">
    <property type="entry name" value="CGI121/TPRKB"/>
</dbReference>
<keyword evidence="6 8" id="KW-0539">Nucleus</keyword>
<keyword evidence="9" id="KW-0418">Kinase</keyword>
<accession>A0AA39XCC7</accession>
<keyword evidence="5" id="KW-0819">tRNA processing</keyword>